<dbReference type="NCBIfam" id="TIGR01439">
    <property type="entry name" value="lp_hng_hel_AbrB"/>
    <property type="match status" value="1"/>
</dbReference>
<dbReference type="GO" id="GO:0003677">
    <property type="term" value="F:DNA binding"/>
    <property type="evidence" value="ECO:0007669"/>
    <property type="project" value="InterPro"/>
</dbReference>
<evidence type="ECO:0000256" key="1">
    <source>
        <dbReference type="SAM" id="MobiDB-lite"/>
    </source>
</evidence>
<keyword evidence="4" id="KW-1185">Reference proteome</keyword>
<accession>A0A5M3VR35</accession>
<dbReference type="SMART" id="SM00966">
    <property type="entry name" value="SpoVT_AbrB"/>
    <property type="match status" value="1"/>
</dbReference>
<dbReference type="InterPro" id="IPR007159">
    <property type="entry name" value="SpoVT-AbrB_dom"/>
</dbReference>
<name>A0A5M3VR35_9ACTN</name>
<dbReference type="EMBL" id="BLAD01000039">
    <property type="protein sequence ID" value="GER99135.1"/>
    <property type="molecule type" value="Genomic_DNA"/>
</dbReference>
<feature type="domain" description="SpoVT-AbrB" evidence="2">
    <location>
        <begin position="18"/>
        <end position="62"/>
    </location>
</feature>
<dbReference type="Proteomes" id="UP000334990">
    <property type="component" value="Unassembled WGS sequence"/>
</dbReference>
<comment type="caution">
    <text evidence="3">The sequence shown here is derived from an EMBL/GenBank/DDBJ whole genome shotgun (WGS) entry which is preliminary data.</text>
</comment>
<evidence type="ECO:0000259" key="2">
    <source>
        <dbReference type="SMART" id="SM00966"/>
    </source>
</evidence>
<proteinExistence type="predicted"/>
<evidence type="ECO:0000313" key="4">
    <source>
        <dbReference type="Proteomes" id="UP000334990"/>
    </source>
</evidence>
<dbReference type="SUPFAM" id="SSF89447">
    <property type="entry name" value="AbrB/MazE/MraZ-like"/>
    <property type="match status" value="1"/>
</dbReference>
<evidence type="ECO:0000313" key="3">
    <source>
        <dbReference type="EMBL" id="GER99135.1"/>
    </source>
</evidence>
<protein>
    <recommendedName>
        <fullName evidence="2">SpoVT-AbrB domain-containing protein</fullName>
    </recommendedName>
</protein>
<gene>
    <name evidence="3" type="ORF">Acor_11990</name>
</gene>
<reference evidence="3 4" key="1">
    <citation type="submission" date="2019-10" db="EMBL/GenBank/DDBJ databases">
        <title>Whole genome shotgun sequence of Acrocarpospora corrugata NBRC 13972.</title>
        <authorList>
            <person name="Ichikawa N."/>
            <person name="Kimura A."/>
            <person name="Kitahashi Y."/>
            <person name="Komaki H."/>
            <person name="Oguchi A."/>
        </authorList>
    </citation>
    <scope>NUCLEOTIDE SEQUENCE [LARGE SCALE GENOMIC DNA]</scope>
    <source>
        <strain evidence="3 4">NBRC 13972</strain>
    </source>
</reference>
<feature type="region of interest" description="Disordered" evidence="1">
    <location>
        <begin position="1"/>
        <end position="20"/>
    </location>
</feature>
<dbReference type="AlphaFoldDB" id="A0A5M3VR35"/>
<dbReference type="RefSeq" id="WP_281353159.1">
    <property type="nucleotide sequence ID" value="NZ_BAAABN010000093.1"/>
</dbReference>
<organism evidence="3 4">
    <name type="scientific">Acrocarpospora corrugata</name>
    <dbReference type="NCBI Taxonomy" id="35763"/>
    <lineage>
        <taxon>Bacteria</taxon>
        <taxon>Bacillati</taxon>
        <taxon>Actinomycetota</taxon>
        <taxon>Actinomycetes</taxon>
        <taxon>Streptosporangiales</taxon>
        <taxon>Streptosporangiaceae</taxon>
        <taxon>Acrocarpospora</taxon>
    </lineage>
</organism>
<dbReference type="Pfam" id="PF04014">
    <property type="entry name" value="MazE_antitoxin"/>
    <property type="match status" value="1"/>
</dbReference>
<dbReference type="Gene3D" id="2.10.260.10">
    <property type="match status" value="1"/>
</dbReference>
<sequence>MATLSGKVQPEPRLRARAKVRAKSQLTLPEEVRQALHIGEGDEVEFAVADDGTITVRGYISIPTDQAWFFAPEWLAGEREADEDIRLERGTKHESAEDMFAHLDKLGSADD</sequence>
<dbReference type="InterPro" id="IPR037914">
    <property type="entry name" value="SpoVT-AbrB_sf"/>
</dbReference>